<name>A0A7L9IWQ3_9MICO</name>
<dbReference type="Proteomes" id="UP000593998">
    <property type="component" value="Chromosome"/>
</dbReference>
<gene>
    <name evidence="1" type="ORF">IGS73_11255</name>
</gene>
<accession>A0A7L9IWQ3</accession>
<evidence type="ECO:0000313" key="2">
    <source>
        <dbReference type="Proteomes" id="UP000593998"/>
    </source>
</evidence>
<dbReference type="AlphaFoldDB" id="A0A7L9IWQ3"/>
<proteinExistence type="predicted"/>
<protein>
    <submittedName>
        <fullName evidence="1">Uncharacterized protein</fullName>
    </submittedName>
</protein>
<organism evidence="1 2">
    <name type="scientific">Janibacter indicus</name>
    <dbReference type="NCBI Taxonomy" id="857417"/>
    <lineage>
        <taxon>Bacteria</taxon>
        <taxon>Bacillati</taxon>
        <taxon>Actinomycetota</taxon>
        <taxon>Actinomycetes</taxon>
        <taxon>Micrococcales</taxon>
        <taxon>Intrasporangiaceae</taxon>
        <taxon>Janibacter</taxon>
    </lineage>
</organism>
<reference evidence="1 2" key="1">
    <citation type="submission" date="2020-10" db="EMBL/GenBank/DDBJ databases">
        <title>Janibacter indicus TT2 genome sequence.</title>
        <authorList>
            <person name="Lee K."/>
            <person name="Ganzorig M."/>
        </authorList>
    </citation>
    <scope>NUCLEOTIDE SEQUENCE [LARGE SCALE GENOMIC DNA]</scope>
    <source>
        <strain evidence="1 2">TT2</strain>
    </source>
</reference>
<dbReference type="EMBL" id="CP062789">
    <property type="protein sequence ID" value="QOK21718.1"/>
    <property type="molecule type" value="Genomic_DNA"/>
</dbReference>
<sequence length="130" mass="13704">MPEPLPGLMAVLAIDTPTHVGEPMHLPEGLPDVGTAMELALRNLRELPDPDHDSVLPVAGPGVLPGLEWLAQFAAGEFETQPGPVTPHVYHRAADGSTSVVTHQGEEGIEILVEGAFGQAFNAVMGDDRD</sequence>
<dbReference type="RefSeq" id="WP_192910478.1">
    <property type="nucleotide sequence ID" value="NZ_CP062789.1"/>
</dbReference>
<evidence type="ECO:0000313" key="1">
    <source>
        <dbReference type="EMBL" id="QOK21718.1"/>
    </source>
</evidence>